<dbReference type="AlphaFoldDB" id="A0A261UIP7"/>
<dbReference type="PRINTS" id="PR00368">
    <property type="entry name" value="FADPNR"/>
</dbReference>
<dbReference type="Gene3D" id="3.50.50.60">
    <property type="entry name" value="FAD/NAD(P)-binding domain"/>
    <property type="match status" value="1"/>
</dbReference>
<dbReference type="GO" id="GO:0016491">
    <property type="term" value="F:oxidoreductase activity"/>
    <property type="evidence" value="ECO:0007669"/>
    <property type="project" value="UniProtKB-KW"/>
</dbReference>
<keyword evidence="13" id="KW-1185">Reference proteome</keyword>
<feature type="domain" description="FAD/NAD(P)-binding" evidence="11">
    <location>
        <begin position="377"/>
        <end position="638"/>
    </location>
</feature>
<keyword evidence="8" id="KW-0408">Iron</keyword>
<dbReference type="InterPro" id="IPR051793">
    <property type="entry name" value="NADH:flavin_oxidoreductase"/>
</dbReference>
<dbReference type="SUPFAM" id="SSF51395">
    <property type="entry name" value="FMN-linked oxidoreductases"/>
    <property type="match status" value="1"/>
</dbReference>
<keyword evidence="5" id="KW-0288">FMN</keyword>
<keyword evidence="6" id="KW-0479">Metal-binding</keyword>
<evidence type="ECO:0000256" key="4">
    <source>
        <dbReference type="ARBA" id="ARBA00022630"/>
    </source>
</evidence>
<dbReference type="GO" id="GO:0010181">
    <property type="term" value="F:FMN binding"/>
    <property type="evidence" value="ECO:0007669"/>
    <property type="project" value="InterPro"/>
</dbReference>
<evidence type="ECO:0000256" key="5">
    <source>
        <dbReference type="ARBA" id="ARBA00022643"/>
    </source>
</evidence>
<dbReference type="PANTHER" id="PTHR42917">
    <property type="entry name" value="2,4-DIENOYL-COA REDUCTASE"/>
    <property type="match status" value="1"/>
</dbReference>
<keyword evidence="9" id="KW-0411">Iron-sulfur</keyword>
<dbReference type="InterPro" id="IPR036188">
    <property type="entry name" value="FAD/NAD-bd_sf"/>
</dbReference>
<evidence type="ECO:0000256" key="2">
    <source>
        <dbReference type="ARBA" id="ARBA00001966"/>
    </source>
</evidence>
<dbReference type="Proteomes" id="UP000215767">
    <property type="component" value="Unassembled WGS sequence"/>
</dbReference>
<proteinExistence type="inferred from homology"/>
<feature type="domain" description="NADH:flavin oxidoreductase/NADH oxidase N-terminal" evidence="10">
    <location>
        <begin position="7"/>
        <end position="331"/>
    </location>
</feature>
<dbReference type="PRINTS" id="PR00469">
    <property type="entry name" value="PNDRDTASEII"/>
</dbReference>
<name>A0A261UIP7_9BORD</name>
<comment type="cofactor">
    <cofactor evidence="2">
        <name>[4Fe-4S] cluster</name>
        <dbReference type="ChEBI" id="CHEBI:49883"/>
    </cofactor>
</comment>
<dbReference type="InterPro" id="IPR023753">
    <property type="entry name" value="FAD/NAD-binding_dom"/>
</dbReference>
<evidence type="ECO:0000256" key="1">
    <source>
        <dbReference type="ARBA" id="ARBA00001917"/>
    </source>
</evidence>
<evidence type="ECO:0000313" key="12">
    <source>
        <dbReference type="EMBL" id="OZI61799.1"/>
    </source>
</evidence>
<accession>A0A261UIP7</accession>
<gene>
    <name evidence="12" type="primary">fadH</name>
    <name evidence="12" type="ORF">CAL28_21375</name>
</gene>
<comment type="similarity">
    <text evidence="3">In the N-terminal section; belongs to the NADH:flavin oxidoreductase/NADH oxidase family.</text>
</comment>
<dbReference type="SUPFAM" id="SSF51971">
    <property type="entry name" value="Nucleotide-binding domain"/>
    <property type="match status" value="1"/>
</dbReference>
<comment type="cofactor">
    <cofactor evidence="1">
        <name>FMN</name>
        <dbReference type="ChEBI" id="CHEBI:58210"/>
    </cofactor>
</comment>
<evidence type="ECO:0000256" key="3">
    <source>
        <dbReference type="ARBA" id="ARBA00011048"/>
    </source>
</evidence>
<organism evidence="12 13">
    <name type="scientific">Bordetella genomosp. 11</name>
    <dbReference type="NCBI Taxonomy" id="1416808"/>
    <lineage>
        <taxon>Bacteria</taxon>
        <taxon>Pseudomonadati</taxon>
        <taxon>Pseudomonadota</taxon>
        <taxon>Betaproteobacteria</taxon>
        <taxon>Burkholderiales</taxon>
        <taxon>Alcaligenaceae</taxon>
        <taxon>Bordetella</taxon>
    </lineage>
</organism>
<dbReference type="Gene3D" id="3.20.20.70">
    <property type="entry name" value="Aldolase class I"/>
    <property type="match status" value="1"/>
</dbReference>
<dbReference type="Gene3D" id="3.40.50.720">
    <property type="entry name" value="NAD(P)-binding Rossmann-like Domain"/>
    <property type="match status" value="1"/>
</dbReference>
<protein>
    <submittedName>
        <fullName evidence="12">NADPH-dependent 2,4-dienoyl-CoA reductase</fullName>
    </submittedName>
</protein>
<evidence type="ECO:0000259" key="11">
    <source>
        <dbReference type="Pfam" id="PF07992"/>
    </source>
</evidence>
<dbReference type="GO" id="GO:0046872">
    <property type="term" value="F:metal ion binding"/>
    <property type="evidence" value="ECO:0007669"/>
    <property type="project" value="UniProtKB-KW"/>
</dbReference>
<evidence type="ECO:0000256" key="7">
    <source>
        <dbReference type="ARBA" id="ARBA00023002"/>
    </source>
</evidence>
<dbReference type="CDD" id="cd02930">
    <property type="entry name" value="DCR_FMN"/>
    <property type="match status" value="1"/>
</dbReference>
<sequence>MHAYPHLLKPYDFGFLKLRNRMIMGAMHTRMETLHQPVARLVQFYRERARGEIGLILTGGYAPDQAGRMEDDAPVLEREHELAPHQAITQAVHEEGGRIVLQILHAGRYARHALCVGPTAERATMNSYTPRALTSDGISETVRAIANTARLAQLAGYDGVEIMGSEGYLLNQFCSPRTNTRTDSFGGNLDNRIRMPLDVVEAVRAATGRDFLLVYRLSAIDLVEGGLTGVQTARFARRLEQAGVDMLNTGIGWHESAIPTIAATVPRAAWDFAVHHIKQAVAIPVIASNRINTPDTGERLVADGVADFVSMARPLLADPDFALKVRQGRADRINTCIACNQACLDRIFTRQTATCLVNPRAGRELDFPRHQAVSRQRLAVVGGGAAGMACAVYAAERGHDVVLFEASKELGGQLNLARRIPGKGEFNETLRYFRVRLTELGVRIRLNTRVTAGELREAGYDRVVLATGVVPRKPDIDGIDHPKVALYDEVISGNREVGKRVAIIGAGGIAFDTAELLLAGPSGDPSLSSNLFRQYWGVDASLLNRGGLAAPEEVLSPRSIHIFQRSPGKWGTQLGKTTGWILKARLRRAGVNVVSGVTYHKIDDKGLTYSCDGAYRVLAVDNVIICAGQVPQDALSKELADCGISVATIGGARLASELDAVRAIQDALYCGIAAPGG</sequence>
<dbReference type="Pfam" id="PF07992">
    <property type="entry name" value="Pyr_redox_2"/>
    <property type="match status" value="1"/>
</dbReference>
<keyword evidence="4" id="KW-0285">Flavoprotein</keyword>
<keyword evidence="7" id="KW-0560">Oxidoreductase</keyword>
<dbReference type="GO" id="GO:0051536">
    <property type="term" value="F:iron-sulfur cluster binding"/>
    <property type="evidence" value="ECO:0007669"/>
    <property type="project" value="UniProtKB-KW"/>
</dbReference>
<reference evidence="13" key="1">
    <citation type="submission" date="2017-05" db="EMBL/GenBank/DDBJ databases">
        <title>Complete and WGS of Bordetella genogroups.</title>
        <authorList>
            <person name="Spilker T."/>
            <person name="Lipuma J."/>
        </authorList>
    </citation>
    <scope>NUCLEOTIDE SEQUENCE [LARGE SCALE GENOMIC DNA]</scope>
    <source>
        <strain evidence="13">AU8856</strain>
    </source>
</reference>
<evidence type="ECO:0000259" key="10">
    <source>
        <dbReference type="Pfam" id="PF00724"/>
    </source>
</evidence>
<evidence type="ECO:0000256" key="8">
    <source>
        <dbReference type="ARBA" id="ARBA00023004"/>
    </source>
</evidence>
<dbReference type="InterPro" id="IPR001155">
    <property type="entry name" value="OxRdtase_FMN_N"/>
</dbReference>
<dbReference type="SUPFAM" id="SSF51905">
    <property type="entry name" value="FAD/NAD(P)-binding domain"/>
    <property type="match status" value="1"/>
</dbReference>
<dbReference type="RefSeq" id="WP_094843189.1">
    <property type="nucleotide sequence ID" value="NZ_NEVS01000004.1"/>
</dbReference>
<dbReference type="InterPro" id="IPR013785">
    <property type="entry name" value="Aldolase_TIM"/>
</dbReference>
<evidence type="ECO:0000256" key="9">
    <source>
        <dbReference type="ARBA" id="ARBA00023014"/>
    </source>
</evidence>
<evidence type="ECO:0000313" key="13">
    <source>
        <dbReference type="Proteomes" id="UP000215767"/>
    </source>
</evidence>
<dbReference type="EMBL" id="NEVS01000004">
    <property type="protein sequence ID" value="OZI61799.1"/>
    <property type="molecule type" value="Genomic_DNA"/>
</dbReference>
<comment type="caution">
    <text evidence="12">The sequence shown here is derived from an EMBL/GenBank/DDBJ whole genome shotgun (WGS) entry which is preliminary data.</text>
</comment>
<dbReference type="OrthoDB" id="8523426at2"/>
<dbReference type="Pfam" id="PF00724">
    <property type="entry name" value="Oxidored_FMN"/>
    <property type="match status" value="1"/>
</dbReference>
<dbReference type="PANTHER" id="PTHR42917:SF2">
    <property type="entry name" value="2,4-DIENOYL-COA REDUCTASE [(2E)-ENOYL-COA-PRODUCING]"/>
    <property type="match status" value="1"/>
</dbReference>
<evidence type="ECO:0000256" key="6">
    <source>
        <dbReference type="ARBA" id="ARBA00022723"/>
    </source>
</evidence>